<dbReference type="InterPro" id="IPR014756">
    <property type="entry name" value="Ig_E-set"/>
</dbReference>
<comment type="cofactor">
    <cofactor evidence="1">
        <name>Mo-molybdopterin</name>
        <dbReference type="ChEBI" id="CHEBI:71302"/>
    </cofactor>
</comment>
<proteinExistence type="predicted"/>
<evidence type="ECO:0000259" key="5">
    <source>
        <dbReference type="Pfam" id="PF00174"/>
    </source>
</evidence>
<dbReference type="InterPro" id="IPR036374">
    <property type="entry name" value="OxRdtase_Mopterin-bd_sf"/>
</dbReference>
<evidence type="ECO:0000256" key="4">
    <source>
        <dbReference type="ARBA" id="ARBA00023002"/>
    </source>
</evidence>
<dbReference type="Proteomes" id="UP001595841">
    <property type="component" value="Unassembled WGS sequence"/>
</dbReference>
<dbReference type="RefSeq" id="WP_379766166.1">
    <property type="nucleotide sequence ID" value="NZ_JBHSCL010000009.1"/>
</dbReference>
<gene>
    <name evidence="7" type="ORF">ACFOWS_14925</name>
</gene>
<dbReference type="CDD" id="cd02110">
    <property type="entry name" value="SO_family_Moco_dimer"/>
    <property type="match status" value="1"/>
</dbReference>
<evidence type="ECO:0000313" key="7">
    <source>
        <dbReference type="EMBL" id="MFC4221442.1"/>
    </source>
</evidence>
<reference evidence="8" key="1">
    <citation type="journal article" date="2019" name="Int. J. Syst. Evol. Microbiol.">
        <title>The Global Catalogue of Microorganisms (GCM) 10K type strain sequencing project: providing services to taxonomists for standard genome sequencing and annotation.</title>
        <authorList>
            <consortium name="The Broad Institute Genomics Platform"/>
            <consortium name="The Broad Institute Genome Sequencing Center for Infectious Disease"/>
            <person name="Wu L."/>
            <person name="Ma J."/>
        </authorList>
    </citation>
    <scope>NUCLEOTIDE SEQUENCE [LARGE SCALE GENOMIC DNA]</scope>
    <source>
        <strain evidence="8">CGMCC 1.15774</strain>
    </source>
</reference>
<evidence type="ECO:0000256" key="3">
    <source>
        <dbReference type="ARBA" id="ARBA00022723"/>
    </source>
</evidence>
<evidence type="ECO:0000256" key="2">
    <source>
        <dbReference type="ARBA" id="ARBA00022505"/>
    </source>
</evidence>
<sequence length="406" mass="44853">MDRRSFSSKLSLAAMSSILGVEIIYGGLMPNGYLPLGLQDPDPFQLFNKDKEMVVLNNKPWNMEAQAHLLNDNITPNKYMFIRNNGRIPEGIDASQWTLTLDGESVKTKKSYSLAQLKSKFQHHTYQLTLECGGNGRSEFNPPAKGNQWTVGAVSCAEWTGVRLRDVLEDAGIKPDAVYIGYHAADTHLSGDPYKEPISRGVPMNKALQDETLLAFAMNGKDIPLAHGHPLRLVCGGWPASASGKWINTISVRDKVHDGEKMGGTSYRVPCETVAPGSEVTESNMCIIESMPVKSLITYPKSGALIKDGQKLNINGHAWAGELEVSKMEYSIDFGSTWHNCSLEKPANRLAWQHFKATVSFPKKGYYEVWARATDSNGKSQPMVLPGWNPKGYLNNACHRIAVKIV</sequence>
<protein>
    <submittedName>
        <fullName evidence="7">Sulfite oxidase</fullName>
    </submittedName>
</protein>
<dbReference type="Gene3D" id="2.60.40.650">
    <property type="match status" value="1"/>
</dbReference>
<evidence type="ECO:0000259" key="6">
    <source>
        <dbReference type="Pfam" id="PF03404"/>
    </source>
</evidence>
<evidence type="ECO:0000313" key="8">
    <source>
        <dbReference type="Proteomes" id="UP001595841"/>
    </source>
</evidence>
<feature type="domain" description="Oxidoreductase molybdopterin-binding" evidence="5">
    <location>
        <begin position="86"/>
        <end position="259"/>
    </location>
</feature>
<dbReference type="PANTHER" id="PTHR19372:SF7">
    <property type="entry name" value="SULFITE OXIDASE, MITOCHONDRIAL"/>
    <property type="match status" value="1"/>
</dbReference>
<feature type="domain" description="Moybdenum cofactor oxidoreductase dimerisation" evidence="6">
    <location>
        <begin position="287"/>
        <end position="404"/>
    </location>
</feature>
<dbReference type="InterPro" id="IPR008335">
    <property type="entry name" value="Mopterin_OxRdtase_euk"/>
</dbReference>
<dbReference type="InterPro" id="IPR005066">
    <property type="entry name" value="MoCF_OxRdtse_dimer"/>
</dbReference>
<dbReference type="PRINTS" id="PR00407">
    <property type="entry name" value="EUMOPTERIN"/>
</dbReference>
<dbReference type="Gene3D" id="3.90.420.10">
    <property type="entry name" value="Oxidoreductase, molybdopterin-binding domain"/>
    <property type="match status" value="1"/>
</dbReference>
<dbReference type="EMBL" id="JBHSCL010000009">
    <property type="protein sequence ID" value="MFC4221442.1"/>
    <property type="molecule type" value="Genomic_DNA"/>
</dbReference>
<keyword evidence="2" id="KW-0500">Molybdenum</keyword>
<dbReference type="Pfam" id="PF00174">
    <property type="entry name" value="Oxidored_molyb"/>
    <property type="match status" value="1"/>
</dbReference>
<accession>A0ABV8PRC3</accession>
<name>A0ABV8PRC3_9FLAO</name>
<keyword evidence="3" id="KW-0479">Metal-binding</keyword>
<dbReference type="SUPFAM" id="SSF81296">
    <property type="entry name" value="E set domains"/>
    <property type="match status" value="1"/>
</dbReference>
<dbReference type="InterPro" id="IPR000572">
    <property type="entry name" value="OxRdtase_Mopterin-bd_dom"/>
</dbReference>
<dbReference type="PANTHER" id="PTHR19372">
    <property type="entry name" value="SULFITE REDUCTASE"/>
    <property type="match status" value="1"/>
</dbReference>
<comment type="caution">
    <text evidence="7">The sequence shown here is derived from an EMBL/GenBank/DDBJ whole genome shotgun (WGS) entry which is preliminary data.</text>
</comment>
<evidence type="ECO:0000256" key="1">
    <source>
        <dbReference type="ARBA" id="ARBA00001924"/>
    </source>
</evidence>
<organism evidence="7 8">
    <name type="scientific">Flagellimonas marina</name>
    <dbReference type="NCBI Taxonomy" id="1775168"/>
    <lineage>
        <taxon>Bacteria</taxon>
        <taxon>Pseudomonadati</taxon>
        <taxon>Bacteroidota</taxon>
        <taxon>Flavobacteriia</taxon>
        <taxon>Flavobacteriales</taxon>
        <taxon>Flavobacteriaceae</taxon>
        <taxon>Flagellimonas</taxon>
    </lineage>
</organism>
<keyword evidence="4" id="KW-0560">Oxidoreductase</keyword>
<keyword evidence="8" id="KW-1185">Reference proteome</keyword>
<dbReference type="Pfam" id="PF03404">
    <property type="entry name" value="Mo-co_dimer"/>
    <property type="match status" value="1"/>
</dbReference>
<dbReference type="SUPFAM" id="SSF56524">
    <property type="entry name" value="Oxidoreductase molybdopterin-binding domain"/>
    <property type="match status" value="1"/>
</dbReference>